<keyword evidence="1" id="KW-1133">Transmembrane helix</keyword>
<keyword evidence="3" id="KW-1185">Reference proteome</keyword>
<evidence type="ECO:0000313" key="3">
    <source>
        <dbReference type="Proteomes" id="UP001202180"/>
    </source>
</evidence>
<organism evidence="2 3">
    <name type="scientific">Spirosoma liriopis</name>
    <dbReference type="NCBI Taxonomy" id="2937440"/>
    <lineage>
        <taxon>Bacteria</taxon>
        <taxon>Pseudomonadati</taxon>
        <taxon>Bacteroidota</taxon>
        <taxon>Cytophagia</taxon>
        <taxon>Cytophagales</taxon>
        <taxon>Cytophagaceae</taxon>
        <taxon>Spirosoma</taxon>
    </lineage>
</organism>
<feature type="transmembrane region" description="Helical" evidence="1">
    <location>
        <begin position="44"/>
        <end position="61"/>
    </location>
</feature>
<accession>A0ABT0HPE3</accession>
<reference evidence="2 3" key="1">
    <citation type="submission" date="2022-04" db="EMBL/GenBank/DDBJ databases">
        <title>Spirosoma sp. strain RP8 genome sequencing and assembly.</title>
        <authorList>
            <person name="Jung Y."/>
        </authorList>
    </citation>
    <scope>NUCLEOTIDE SEQUENCE [LARGE SCALE GENOMIC DNA]</scope>
    <source>
        <strain evidence="2 3">RP8</strain>
    </source>
</reference>
<feature type="transmembrane region" description="Helical" evidence="1">
    <location>
        <begin position="12"/>
        <end position="32"/>
    </location>
</feature>
<dbReference type="RefSeq" id="WP_248478486.1">
    <property type="nucleotide sequence ID" value="NZ_JALPRF010000003.1"/>
</dbReference>
<evidence type="ECO:0000313" key="2">
    <source>
        <dbReference type="EMBL" id="MCK8493855.1"/>
    </source>
</evidence>
<name>A0ABT0HPE3_9BACT</name>
<comment type="caution">
    <text evidence="2">The sequence shown here is derived from an EMBL/GenBank/DDBJ whole genome shotgun (WGS) entry which is preliminary data.</text>
</comment>
<gene>
    <name evidence="2" type="ORF">M0L20_18455</name>
</gene>
<protein>
    <recommendedName>
        <fullName evidence="4">VWA domain-containing protein</fullName>
    </recommendedName>
</protein>
<keyword evidence="1" id="KW-0812">Transmembrane</keyword>
<evidence type="ECO:0000256" key="1">
    <source>
        <dbReference type="SAM" id="Phobius"/>
    </source>
</evidence>
<proteinExistence type="predicted"/>
<dbReference type="Proteomes" id="UP001202180">
    <property type="component" value="Unassembled WGS sequence"/>
</dbReference>
<dbReference type="EMBL" id="JALPRF010000003">
    <property type="protein sequence ID" value="MCK8493855.1"/>
    <property type="molecule type" value="Genomic_DNA"/>
</dbReference>
<evidence type="ECO:0008006" key="4">
    <source>
        <dbReference type="Google" id="ProtNLM"/>
    </source>
</evidence>
<keyword evidence="1" id="KW-0472">Membrane</keyword>
<sequence>MISFQFDRSQPISWLTMGLVALLLAVQLWLTLRNETITGQRKTVRLVLNGLLWLVVLGYVLQPTWTVTASTRHALLAGEDVPDDFRQKIGDSLHIREVLTRQTFKSERYDSVTLVGQDFSPELLSRLSRQVIRWIPYTAPDQVQTIGWKGIVQKGEMQQVTGSIQSSKKQRIKLMYGGRTLDSLDVPKGAASFTLQFPVFTLGRTETELVLDNTPLDTIRFFARPLKPLAFQFVLGTPDFESRALADWLGKNGHSVQVTSTLSKDITNKLTINRTSAKPDVIVTDPSNAGSAVVKRAVADGKSVLFINLTSPEADFRLINQALGSRWQAKKVSNEPLVPVGSGLNALPYTFVTNAAQTIVPGYPVGVQRTTGTIGVSLLGETFPLKLSGDSMAYNRVWNAVLARLQPATSNSVDLDAPVFARFREAIRVNNLPTRPSAVRLGSDTVALTYSAINPLSADGHFRVSQAGWLPIGDSLATYAEGSGLPTLAKSRMVNAYALVHANDQTNRVVADRVTETRLPGWAWLLLFVVCLTSLWVEPKLG</sequence>